<proteinExistence type="predicted"/>
<reference evidence="1 2" key="2">
    <citation type="journal article" date="2011" name="Stand. Genomic Sci.">
        <title>Complete genome sequence of Paludibacter propionicigenes type strain (WB4).</title>
        <authorList>
            <person name="Gronow S."/>
            <person name="Munk C."/>
            <person name="Lapidus A."/>
            <person name="Nolan M."/>
            <person name="Lucas S."/>
            <person name="Hammon N."/>
            <person name="Deshpande S."/>
            <person name="Cheng J.F."/>
            <person name="Tapia R."/>
            <person name="Han C."/>
            <person name="Goodwin L."/>
            <person name="Pitluck S."/>
            <person name="Liolios K."/>
            <person name="Ivanova N."/>
            <person name="Mavromatis K."/>
            <person name="Mikhailova N."/>
            <person name="Pati A."/>
            <person name="Chen A."/>
            <person name="Palaniappan K."/>
            <person name="Land M."/>
            <person name="Hauser L."/>
            <person name="Chang Y.J."/>
            <person name="Jeffries C.D."/>
            <person name="Brambilla E."/>
            <person name="Rohde M."/>
            <person name="Goker M."/>
            <person name="Detter J.C."/>
            <person name="Woyke T."/>
            <person name="Bristow J."/>
            <person name="Eisen J.A."/>
            <person name="Markowitz V."/>
            <person name="Hugenholtz P."/>
            <person name="Kyrpides N.C."/>
            <person name="Klenk H.P."/>
        </authorList>
    </citation>
    <scope>NUCLEOTIDE SEQUENCE [LARGE SCALE GENOMIC DNA]</scope>
    <source>
        <strain evidence="2">DSM 17365 / JCM 13257 / WB4</strain>
    </source>
</reference>
<dbReference type="HOGENOM" id="CLU_1189015_0_0_10"/>
<dbReference type="EMBL" id="CP002345">
    <property type="protein sequence ID" value="ADQ78813.1"/>
    <property type="molecule type" value="Genomic_DNA"/>
</dbReference>
<dbReference type="KEGG" id="ppn:Palpr_0657"/>
<keyword evidence="2" id="KW-1185">Reference proteome</keyword>
<evidence type="ECO:0000313" key="1">
    <source>
        <dbReference type="EMBL" id="ADQ78813.1"/>
    </source>
</evidence>
<dbReference type="Proteomes" id="UP000008718">
    <property type="component" value="Chromosome"/>
</dbReference>
<dbReference type="STRING" id="694427.Palpr_0657"/>
<accession>E4T269</accession>
<reference key="1">
    <citation type="submission" date="2010-11" db="EMBL/GenBank/DDBJ databases">
        <title>The complete genome of Paludibacter propionicigenes DSM 17365.</title>
        <authorList>
            <consortium name="US DOE Joint Genome Institute (JGI-PGF)"/>
            <person name="Lucas S."/>
            <person name="Copeland A."/>
            <person name="Lapidus A."/>
            <person name="Bruce D."/>
            <person name="Goodwin L."/>
            <person name="Pitluck S."/>
            <person name="Kyrpides N."/>
            <person name="Mavromatis K."/>
            <person name="Ivanova N."/>
            <person name="Munk A.C."/>
            <person name="Brettin T."/>
            <person name="Detter J.C."/>
            <person name="Han C."/>
            <person name="Tapia R."/>
            <person name="Land M."/>
            <person name="Hauser L."/>
            <person name="Markowitz V."/>
            <person name="Cheng J.-F."/>
            <person name="Hugenholtz P."/>
            <person name="Woyke T."/>
            <person name="Wu D."/>
            <person name="Gronow S."/>
            <person name="Wellnitz S."/>
            <person name="Brambilla E."/>
            <person name="Klenk H.-P."/>
            <person name="Eisen J.A."/>
        </authorList>
    </citation>
    <scope>NUCLEOTIDE SEQUENCE</scope>
    <source>
        <strain>WB4</strain>
    </source>
</reference>
<sequence>MNKRLLLLSYSLFVVFGLQAQVHFFVEASGNMSLIPKSEKTVSSSSIPEGANYTAYSIYNYKEDYDNALGTNVVMGIQYDLKNKFSFESGLDLSLIKFNHDLLLSHAFMYIALNNSNSQIPLHSVSYYELKSNFSLTYLSIPISVFYRLFEDKLYVGAGVLPGVLVSASNDYNDNSIISKLSIAAQLQVRYKMTEKISVVTAFQQYLSPIFKEDFSPNKTKNRLVKLGLRYDI</sequence>
<evidence type="ECO:0000313" key="2">
    <source>
        <dbReference type="Proteomes" id="UP000008718"/>
    </source>
</evidence>
<organism evidence="1 2">
    <name type="scientific">Paludibacter propionicigenes (strain DSM 17365 / JCM 13257 / WB4)</name>
    <dbReference type="NCBI Taxonomy" id="694427"/>
    <lineage>
        <taxon>Bacteria</taxon>
        <taxon>Pseudomonadati</taxon>
        <taxon>Bacteroidota</taxon>
        <taxon>Bacteroidia</taxon>
        <taxon>Bacteroidales</taxon>
        <taxon>Paludibacteraceae</taxon>
        <taxon>Paludibacter</taxon>
    </lineage>
</organism>
<evidence type="ECO:0008006" key="3">
    <source>
        <dbReference type="Google" id="ProtNLM"/>
    </source>
</evidence>
<name>E4T269_PALPW</name>
<protein>
    <recommendedName>
        <fullName evidence="3">Outer membrane protein beta-barrel domain-containing protein</fullName>
    </recommendedName>
</protein>
<dbReference type="RefSeq" id="WP_013444182.1">
    <property type="nucleotide sequence ID" value="NC_014734.1"/>
</dbReference>
<gene>
    <name evidence="1" type="ordered locus">Palpr_0657</name>
</gene>
<dbReference type="AlphaFoldDB" id="E4T269"/>